<feature type="transmembrane region" description="Helical" evidence="11">
    <location>
        <begin position="350"/>
        <end position="373"/>
    </location>
</feature>
<feature type="transmembrane region" description="Helical" evidence="11">
    <location>
        <begin position="177"/>
        <end position="197"/>
    </location>
</feature>
<keyword evidence="5 11" id="KW-0812">Transmembrane</keyword>
<keyword evidence="3" id="KW-1003">Cell membrane</keyword>
<evidence type="ECO:0000256" key="4">
    <source>
        <dbReference type="ARBA" id="ARBA00022519"/>
    </source>
</evidence>
<feature type="transmembrane region" description="Helical" evidence="11">
    <location>
        <begin position="6"/>
        <end position="25"/>
    </location>
</feature>
<evidence type="ECO:0000313" key="14">
    <source>
        <dbReference type="EMBL" id="GIH01008.1"/>
    </source>
</evidence>
<comment type="function">
    <text evidence="9">Required for the biogenesis of c-type cytochromes. Possible subunit of a heme lyase.</text>
</comment>
<evidence type="ECO:0000256" key="7">
    <source>
        <dbReference type="ARBA" id="ARBA00022989"/>
    </source>
</evidence>
<keyword evidence="6" id="KW-0201">Cytochrome c-type biogenesis</keyword>
<dbReference type="PANTHER" id="PTHR43653:SF1">
    <property type="entry name" value="CYTOCHROME C-TYPE BIOGENESIS PROTEIN CCMF"/>
    <property type="match status" value="1"/>
</dbReference>
<evidence type="ECO:0000256" key="5">
    <source>
        <dbReference type="ARBA" id="ARBA00022692"/>
    </source>
</evidence>
<feature type="transmembrane region" description="Helical" evidence="11">
    <location>
        <begin position="209"/>
        <end position="229"/>
    </location>
</feature>
<evidence type="ECO:0000256" key="2">
    <source>
        <dbReference type="ARBA" id="ARBA00009186"/>
    </source>
</evidence>
<feature type="domain" description="Cytochrome c assembly protein" evidence="12">
    <location>
        <begin position="88"/>
        <end position="294"/>
    </location>
</feature>
<comment type="caution">
    <text evidence="14">The sequence shown here is derived from an EMBL/GenBank/DDBJ whole genome shotgun (WGS) entry which is preliminary data.</text>
</comment>
<gene>
    <name evidence="14" type="ORF">Pma05_75800</name>
</gene>
<dbReference type="InterPro" id="IPR032523">
    <property type="entry name" value="CcmF_C"/>
</dbReference>
<evidence type="ECO:0000256" key="10">
    <source>
        <dbReference type="SAM" id="MobiDB-lite"/>
    </source>
</evidence>
<feature type="transmembrane region" description="Helical" evidence="11">
    <location>
        <begin position="488"/>
        <end position="510"/>
    </location>
</feature>
<feature type="transmembrane region" description="Helical" evidence="11">
    <location>
        <begin position="124"/>
        <end position="143"/>
    </location>
</feature>
<keyword evidence="7 11" id="KW-1133">Transmembrane helix</keyword>
<sequence>MTGQVGTWALGAGLIATVAATLLWLRLALHPGTPARAARLATGAGLLCAAVACGALEWALLRHDFGVRFVAENGSRRLGTYHTVTSLWSALDGSLLLWLLILTGYASLLGRLGQRHDQRLHQWAMTLVSVVSLFFFALSHFAANPFDPVHPVPSDGPGPNPLLQEHPAMGLHPPLLYAGYIGLVVPFAYALAGLLAGEPTRSWLRAARRWTLAAWACLTAGIALGAWWSYAVLGWGGYWAWDPVENASLLPWLTATAFLHSVLGRRASARSGWPVALACASFLLVLVGTFLTRSGLVASVHAFTESTLGPMLLGFLLLTAIGTVVLVCWRGTSDPYPPEATPPLSRATALLGNRILLTTITAVVLVGTVLPPVAQALSGTGTAVGPAYFNRTAVPLAIAVLALMGLAVLLPPSGTRPAETARRSVAPAAVGLAVVAVTGLASRPGPMVLAAFGCAGFTLAATAAALARRIRAGGTLRTARLRSALGGSVAHAGIALVAVGIAGSSAYTVATERELPIGQTLAVPGATVRLAAVDRVRTGSGMTVRARLTIAPSAGSPQTLTPELTYHPAQDTTVSVPAVRTGLLRDTYATLLAVSADGRSATIRLAANPMVSLIWAGGALTALGGLLALGTAPLTSRRRRRTAWPGRPLTSRGRHRTAWPGRPLTSRRRRRTAQPGRPTAGTARPVPASASTPGAAE</sequence>
<feature type="transmembrane region" description="Helical" evidence="11">
    <location>
        <begin position="249"/>
        <end position="265"/>
    </location>
</feature>
<keyword evidence="15" id="KW-1185">Reference proteome</keyword>
<feature type="transmembrane region" description="Helical" evidence="11">
    <location>
        <begin position="272"/>
        <end position="291"/>
    </location>
</feature>
<evidence type="ECO:0000259" key="13">
    <source>
        <dbReference type="Pfam" id="PF16327"/>
    </source>
</evidence>
<organism evidence="14 15">
    <name type="scientific">Plantactinospora mayteni</name>
    <dbReference type="NCBI Taxonomy" id="566021"/>
    <lineage>
        <taxon>Bacteria</taxon>
        <taxon>Bacillati</taxon>
        <taxon>Actinomycetota</taxon>
        <taxon>Actinomycetes</taxon>
        <taxon>Micromonosporales</taxon>
        <taxon>Micromonosporaceae</taxon>
        <taxon>Plantactinospora</taxon>
    </lineage>
</organism>
<protein>
    <submittedName>
        <fullName evidence="14">Cytochrome c biogenesis protein CcmF</fullName>
    </submittedName>
</protein>
<dbReference type="InterPro" id="IPR003568">
    <property type="entry name" value="Cyt_c_biogenesis_CcmF"/>
</dbReference>
<keyword evidence="8 11" id="KW-0472">Membrane</keyword>
<feature type="transmembrane region" description="Helical" evidence="11">
    <location>
        <begin position="447"/>
        <end position="467"/>
    </location>
</feature>
<dbReference type="RefSeq" id="WP_203862307.1">
    <property type="nucleotide sequence ID" value="NZ_BAAAZQ010000034.1"/>
</dbReference>
<feature type="transmembrane region" description="Helical" evidence="11">
    <location>
        <begin position="424"/>
        <end position="441"/>
    </location>
</feature>
<dbReference type="PRINTS" id="PR01411">
    <property type="entry name" value="CCMFBIOGNSIS"/>
</dbReference>
<evidence type="ECO:0000256" key="9">
    <source>
        <dbReference type="ARBA" id="ARBA00037230"/>
    </source>
</evidence>
<evidence type="ECO:0000256" key="3">
    <source>
        <dbReference type="ARBA" id="ARBA00022475"/>
    </source>
</evidence>
<dbReference type="InterPro" id="IPR003567">
    <property type="entry name" value="Cyt_c_biogenesis"/>
</dbReference>
<dbReference type="PRINTS" id="PR01410">
    <property type="entry name" value="CCBIOGENESIS"/>
</dbReference>
<keyword evidence="4" id="KW-0997">Cell inner membrane</keyword>
<name>A0ABQ4F2A4_9ACTN</name>
<reference evidence="14 15" key="1">
    <citation type="submission" date="2021-01" db="EMBL/GenBank/DDBJ databases">
        <title>Whole genome shotgun sequence of Plantactinospora mayteni NBRC 109088.</title>
        <authorList>
            <person name="Komaki H."/>
            <person name="Tamura T."/>
        </authorList>
    </citation>
    <scope>NUCLEOTIDE SEQUENCE [LARGE SCALE GENOMIC DNA]</scope>
    <source>
        <strain evidence="14 15">NBRC 109088</strain>
    </source>
</reference>
<dbReference type="Pfam" id="PF16327">
    <property type="entry name" value="CcmF_C"/>
    <property type="match status" value="1"/>
</dbReference>
<feature type="region of interest" description="Disordered" evidence="10">
    <location>
        <begin position="635"/>
        <end position="697"/>
    </location>
</feature>
<comment type="subcellular location">
    <subcellularLocation>
        <location evidence="1">Cell inner membrane</location>
        <topology evidence="1">Multi-pass membrane protein</topology>
    </subcellularLocation>
</comment>
<feature type="domain" description="Cytochrome c-type biogenesis protein CcmF C-terminal" evidence="13">
    <location>
        <begin position="313"/>
        <end position="629"/>
    </location>
</feature>
<comment type="similarity">
    <text evidence="2">Belongs to the CcmF/CycK/Ccl1/NrfE/CcsA family.</text>
</comment>
<evidence type="ECO:0000256" key="11">
    <source>
        <dbReference type="SAM" id="Phobius"/>
    </source>
</evidence>
<evidence type="ECO:0000256" key="6">
    <source>
        <dbReference type="ARBA" id="ARBA00022748"/>
    </source>
</evidence>
<evidence type="ECO:0000313" key="15">
    <source>
        <dbReference type="Proteomes" id="UP000621500"/>
    </source>
</evidence>
<feature type="transmembrane region" description="Helical" evidence="11">
    <location>
        <begin position="95"/>
        <end position="112"/>
    </location>
</feature>
<feature type="transmembrane region" description="Helical" evidence="11">
    <location>
        <begin position="613"/>
        <end position="632"/>
    </location>
</feature>
<feature type="transmembrane region" description="Helical" evidence="11">
    <location>
        <begin position="311"/>
        <end position="329"/>
    </location>
</feature>
<dbReference type="Proteomes" id="UP000621500">
    <property type="component" value="Unassembled WGS sequence"/>
</dbReference>
<feature type="transmembrane region" description="Helical" evidence="11">
    <location>
        <begin position="393"/>
        <end position="412"/>
    </location>
</feature>
<dbReference type="PANTHER" id="PTHR43653">
    <property type="entry name" value="CYTOCHROME C ASSEMBLY PROTEIN-RELATED"/>
    <property type="match status" value="1"/>
</dbReference>
<evidence type="ECO:0000256" key="1">
    <source>
        <dbReference type="ARBA" id="ARBA00004429"/>
    </source>
</evidence>
<proteinExistence type="inferred from homology"/>
<evidence type="ECO:0000256" key="8">
    <source>
        <dbReference type="ARBA" id="ARBA00023136"/>
    </source>
</evidence>
<accession>A0ABQ4F2A4</accession>
<dbReference type="InterPro" id="IPR002541">
    <property type="entry name" value="Cyt_c_assembly"/>
</dbReference>
<evidence type="ECO:0000259" key="12">
    <source>
        <dbReference type="Pfam" id="PF01578"/>
    </source>
</evidence>
<dbReference type="EMBL" id="BONX01000063">
    <property type="protein sequence ID" value="GIH01008.1"/>
    <property type="molecule type" value="Genomic_DNA"/>
</dbReference>
<feature type="transmembrane region" description="Helical" evidence="11">
    <location>
        <begin position="37"/>
        <end position="61"/>
    </location>
</feature>
<dbReference type="Pfam" id="PF01578">
    <property type="entry name" value="Cytochrom_C_asm"/>
    <property type="match status" value="1"/>
</dbReference>